<proteinExistence type="predicted"/>
<evidence type="ECO:0000313" key="1">
    <source>
        <dbReference type="EMBL" id="SDU07921.1"/>
    </source>
</evidence>
<evidence type="ECO:0000313" key="2">
    <source>
        <dbReference type="Proteomes" id="UP000183653"/>
    </source>
</evidence>
<reference evidence="1 2" key="1">
    <citation type="submission" date="2016-10" db="EMBL/GenBank/DDBJ databases">
        <authorList>
            <person name="Varghese N."/>
            <person name="Submissions S."/>
        </authorList>
    </citation>
    <scope>NUCLEOTIDE SEQUENCE [LARGE SCALE GENOMIC DNA]</scope>
    <source>
        <strain evidence="1 2">BS2775</strain>
    </source>
</reference>
<keyword evidence="2" id="KW-1185">Reference proteome</keyword>
<name>A0A8B3XXX5_9PSED</name>
<gene>
    <name evidence="1" type="ORF">SAMN04490197_2635</name>
</gene>
<organism evidence="1 2">
    <name type="scientific">Pseudomonas orientalis</name>
    <dbReference type="NCBI Taxonomy" id="76758"/>
    <lineage>
        <taxon>Bacteria</taxon>
        <taxon>Pseudomonadati</taxon>
        <taxon>Pseudomonadota</taxon>
        <taxon>Gammaproteobacteria</taxon>
        <taxon>Pseudomonadales</taxon>
        <taxon>Pseudomonadaceae</taxon>
        <taxon>Pseudomonas</taxon>
    </lineage>
</organism>
<dbReference type="EMBL" id="LT629782">
    <property type="protein sequence ID" value="SDU07921.1"/>
    <property type="molecule type" value="Genomic_DNA"/>
</dbReference>
<dbReference type="Proteomes" id="UP000183653">
    <property type="component" value="Chromosome I"/>
</dbReference>
<dbReference type="AlphaFoldDB" id="A0A8B3XXX5"/>
<sequence>MRPTLQKPPLYRSVNTRTHSVRHGSCRAYRYERNTKGERNTLANRGSMHSHLRHGFDYTPLFRFLLSKVGHPWSKVFSEANARLDRPEPVFWLVALHESDKQEYVRTDENTYYSGLWVDEAGLLQKVNPHLTPELMKPSCDCCTHTFNGVVFAQALPHERLATPTVQSTALNPPSFLQATPDSPDP</sequence>
<protein>
    <submittedName>
        <fullName evidence="1">Uncharacterized protein</fullName>
    </submittedName>
</protein>
<accession>A0A8B3XXX5</accession>